<dbReference type="AlphaFoldDB" id="A0A543IWV7"/>
<proteinExistence type="predicted"/>
<accession>A0A543IWV7</accession>
<sequence>MRSYKWWQVLLAKTYFGEHQNGRPVLFFVDDEIARRLHQTAEPGITDLCTTVAEAVDWSGEAFAKVADNVREWRTKGQYRSEPPPCLPVLAVLVLAATRMRSKGTRGQRAYYERLAELIKPAGWTLPDATDHLRRGSEEIPTLWRYLKEWLEERDGRNGICTFYATKWRGRIGYAQSQAIMCADDNQRLAPFFKKYRGRSGHELLELLRQHGPEKYHLSKTCQEALVSNDRDEIVAQLLEMLSRTGQNAPAPAGIRNLELRLAAMQDQRQRWVLSWKIPCRDGLQGGALKHAGGTLQLTAEEGRRYYRLSGDLPDIGVVLKSGFKADEKYVRINAARRTKPVILQQDPHGGYVETKHAEPFQPSLIVYSEALEKQARELLDRAGYEWEPGDPCNVPGWYVLDRIEFDDEGRPRRKKIRLTGGLKVRQDLGRHHYLAGGEPDLVPPSGTEVVKIDGRPVKTGGRPVLLRGLGLMPGRHTAECDGHSLTFHTHAPRMPERRAKGASRMPSPPGPPLAAVYSDGGFTRLASSAAAPPPVWWRTRQTGLTGASLQAEVPESAVWLVSEAEDGFRVMLRRREPPAIRRFTQEMREFWIKVFFAKPCDDEHQRLWADYCEKALEFSMKSMKAHHE</sequence>
<dbReference type="Proteomes" id="UP000319213">
    <property type="component" value="Unassembled WGS sequence"/>
</dbReference>
<evidence type="ECO:0000313" key="2">
    <source>
        <dbReference type="Proteomes" id="UP000319213"/>
    </source>
</evidence>
<comment type="caution">
    <text evidence="1">The sequence shown here is derived from an EMBL/GenBank/DDBJ whole genome shotgun (WGS) entry which is preliminary data.</text>
</comment>
<reference evidence="1 2" key="1">
    <citation type="submission" date="2019-06" db="EMBL/GenBank/DDBJ databases">
        <title>Sequencing the genomes of 1000 actinobacteria strains.</title>
        <authorList>
            <person name="Klenk H.-P."/>
        </authorList>
    </citation>
    <scope>NUCLEOTIDE SEQUENCE [LARGE SCALE GENOMIC DNA]</scope>
    <source>
        <strain evidence="1 2">DSM 43186</strain>
    </source>
</reference>
<dbReference type="EMBL" id="VFPQ01000001">
    <property type="protein sequence ID" value="TQM75050.1"/>
    <property type="molecule type" value="Genomic_DNA"/>
</dbReference>
<protein>
    <submittedName>
        <fullName evidence="1">Uncharacterized protein</fullName>
    </submittedName>
</protein>
<gene>
    <name evidence="1" type="ORF">FHX40_1746</name>
</gene>
<name>A0A543IWV7_9ACTN</name>
<evidence type="ECO:0000313" key="1">
    <source>
        <dbReference type="EMBL" id="TQM75050.1"/>
    </source>
</evidence>
<keyword evidence="2" id="KW-1185">Reference proteome</keyword>
<organism evidence="1 2">
    <name type="scientific">Thermopolyspora flexuosa</name>
    <dbReference type="NCBI Taxonomy" id="103836"/>
    <lineage>
        <taxon>Bacteria</taxon>
        <taxon>Bacillati</taxon>
        <taxon>Actinomycetota</taxon>
        <taxon>Actinomycetes</taxon>
        <taxon>Streptosporangiales</taxon>
        <taxon>Streptosporangiaceae</taxon>
        <taxon>Thermopolyspora</taxon>
    </lineage>
</organism>